<feature type="coiled-coil region" evidence="1">
    <location>
        <begin position="113"/>
        <end position="140"/>
    </location>
</feature>
<feature type="compositionally biased region" description="Low complexity" evidence="2">
    <location>
        <begin position="313"/>
        <end position="326"/>
    </location>
</feature>
<feature type="domain" description="EF-hand" evidence="4">
    <location>
        <begin position="442"/>
        <end position="468"/>
    </location>
</feature>
<dbReference type="InterPro" id="IPR011992">
    <property type="entry name" value="EF-hand-dom_pair"/>
</dbReference>
<dbReference type="PANTHER" id="PTHR15717:SF2">
    <property type="entry name" value="EF-HAND CALCIUM-BINDING DOMAIN-CONTAINING PROTEIN 14"/>
    <property type="match status" value="1"/>
</dbReference>
<feature type="compositionally biased region" description="Basic residues" evidence="2">
    <location>
        <begin position="39"/>
        <end position="49"/>
    </location>
</feature>
<accession>A0A8T2IVJ3</accession>
<dbReference type="InterPro" id="IPR002048">
    <property type="entry name" value="EF_hand_dom"/>
</dbReference>
<dbReference type="OrthoDB" id="10009315at2759"/>
<organism evidence="5 6">
    <name type="scientific">Hymenochirus boettgeri</name>
    <name type="common">Congo dwarf clawed frog</name>
    <dbReference type="NCBI Taxonomy" id="247094"/>
    <lineage>
        <taxon>Eukaryota</taxon>
        <taxon>Metazoa</taxon>
        <taxon>Chordata</taxon>
        <taxon>Craniata</taxon>
        <taxon>Vertebrata</taxon>
        <taxon>Euteleostomi</taxon>
        <taxon>Amphibia</taxon>
        <taxon>Batrachia</taxon>
        <taxon>Anura</taxon>
        <taxon>Pipoidea</taxon>
        <taxon>Pipidae</taxon>
        <taxon>Pipinae</taxon>
        <taxon>Hymenochirus</taxon>
    </lineage>
</organism>
<feature type="region of interest" description="Disordered" evidence="2">
    <location>
        <begin position="307"/>
        <end position="341"/>
    </location>
</feature>
<dbReference type="AlphaFoldDB" id="A0A8T2IVJ3"/>
<dbReference type="EMBL" id="JAACNH010000007">
    <property type="protein sequence ID" value="KAG8436955.1"/>
    <property type="molecule type" value="Genomic_DNA"/>
</dbReference>
<dbReference type="SUPFAM" id="SSF47473">
    <property type="entry name" value="EF-hand"/>
    <property type="match status" value="1"/>
</dbReference>
<dbReference type="Proteomes" id="UP000812440">
    <property type="component" value="Chromosome 4"/>
</dbReference>
<comment type="caution">
    <text evidence="5">The sequence shown here is derived from an EMBL/GenBank/DDBJ whole genome shotgun (WGS) entry which is preliminary data.</text>
</comment>
<keyword evidence="6" id="KW-1185">Reference proteome</keyword>
<keyword evidence="3" id="KW-0812">Transmembrane</keyword>
<dbReference type="GO" id="GO:0005509">
    <property type="term" value="F:calcium ion binding"/>
    <property type="evidence" value="ECO:0007669"/>
    <property type="project" value="InterPro"/>
</dbReference>
<dbReference type="PANTHER" id="PTHR15717">
    <property type="entry name" value="PROTEIN KIAA0494"/>
    <property type="match status" value="1"/>
</dbReference>
<keyword evidence="1" id="KW-0175">Coiled coil</keyword>
<evidence type="ECO:0000313" key="6">
    <source>
        <dbReference type="Proteomes" id="UP000812440"/>
    </source>
</evidence>
<dbReference type="InterPro" id="IPR042352">
    <property type="entry name" value="EFCAB14"/>
</dbReference>
<gene>
    <name evidence="5" type="ORF">GDO86_007873</name>
</gene>
<evidence type="ECO:0000259" key="4">
    <source>
        <dbReference type="PROSITE" id="PS50222"/>
    </source>
</evidence>
<evidence type="ECO:0000256" key="3">
    <source>
        <dbReference type="SAM" id="Phobius"/>
    </source>
</evidence>
<evidence type="ECO:0000256" key="1">
    <source>
        <dbReference type="SAM" id="Coils"/>
    </source>
</evidence>
<keyword evidence="3" id="KW-0472">Membrane</keyword>
<name>A0A8T2IVJ3_9PIPI</name>
<feature type="region of interest" description="Disordered" evidence="2">
    <location>
        <begin position="357"/>
        <end position="381"/>
    </location>
</feature>
<feature type="domain" description="EF-hand" evidence="4">
    <location>
        <begin position="405"/>
        <end position="440"/>
    </location>
</feature>
<evidence type="ECO:0000256" key="2">
    <source>
        <dbReference type="SAM" id="MobiDB-lite"/>
    </source>
</evidence>
<feature type="compositionally biased region" description="Basic and acidic residues" evidence="2">
    <location>
        <begin position="360"/>
        <end position="372"/>
    </location>
</feature>
<feature type="transmembrane region" description="Helical" evidence="3">
    <location>
        <begin position="95"/>
        <end position="116"/>
    </location>
</feature>
<feature type="compositionally biased region" description="Polar residues" evidence="2">
    <location>
        <begin position="327"/>
        <end position="341"/>
    </location>
</feature>
<dbReference type="PROSITE" id="PS50222">
    <property type="entry name" value="EF_HAND_2"/>
    <property type="match status" value="2"/>
</dbReference>
<evidence type="ECO:0000313" key="5">
    <source>
        <dbReference type="EMBL" id="KAG8436955.1"/>
    </source>
</evidence>
<reference evidence="5" key="1">
    <citation type="thesis" date="2020" institute="ProQuest LLC" country="789 East Eisenhower Parkway, Ann Arbor, MI, USA">
        <title>Comparative Genomics and Chromosome Evolution.</title>
        <authorList>
            <person name="Mudd A.B."/>
        </authorList>
    </citation>
    <scope>NUCLEOTIDE SEQUENCE</scope>
    <source>
        <strain evidence="5">Female2</strain>
        <tissue evidence="5">Blood</tissue>
    </source>
</reference>
<keyword evidence="3" id="KW-1133">Transmembrane helix</keyword>
<feature type="region of interest" description="Disordered" evidence="2">
    <location>
        <begin position="1"/>
        <end position="71"/>
    </location>
</feature>
<sequence length="468" mass="51429">MGSGALSAGPPPPPTPHKKMKKRKELNALIGLAGDGGRKKGKKGSGHRLLRTEPPASDSDTDSEEDEFGSVGERHNGLGRANFLQCCKICYPLCGFVVLTACIVTCFGLVWMQVVLKENMDTLKEKFREMESNQKSSLEEIPKINEDLLLKQKHLDDIITGDTGLNKLWDNITEINKQIAVLTTAVNNLKATIKSASQLINLPNTMEELQKSVATLGNTLTSVHNDVETMQTVTEEQKKKVETLQKDVQDVLFLQNNVDDINATFLQYQKQNDLKLHNVDSALSDLNQRFALVENNLYFVNKTENGSVSQVNSTTSPETSSYPTTSATDLDTSQDTNHGQSSASVLQQKLQLIQALTKQPESDKQPLKDKSGSKASTSASTLSRLVPRSLSAEKGEITTALPGIFSVKDLEEIFIKSVNDVNGKLSYQELKNLIGLGLPTSEYLQKFDVDGDNKFSIAELKVLLHADH</sequence>
<protein>
    <recommendedName>
        <fullName evidence="4">EF-hand domain-containing protein</fullName>
    </recommendedName>
</protein>
<proteinExistence type="predicted"/>
<feature type="compositionally biased region" description="Acidic residues" evidence="2">
    <location>
        <begin position="59"/>
        <end position="68"/>
    </location>
</feature>